<protein>
    <submittedName>
        <fullName evidence="1">Caltractin like protein</fullName>
    </submittedName>
</protein>
<dbReference type="InterPro" id="IPR011992">
    <property type="entry name" value="EF-hand-dom_pair"/>
</dbReference>
<organism evidence="1 2">
    <name type="scientific">Nosema bombycis (strain CQ1 / CVCC 102059)</name>
    <name type="common">Microsporidian parasite</name>
    <name type="synonym">Pebrine of silkworm</name>
    <dbReference type="NCBI Taxonomy" id="578461"/>
    <lineage>
        <taxon>Eukaryota</taxon>
        <taxon>Fungi</taxon>
        <taxon>Fungi incertae sedis</taxon>
        <taxon>Microsporidia</taxon>
        <taxon>Nosematidae</taxon>
        <taxon>Nosema</taxon>
    </lineage>
</organism>
<dbReference type="HOGENOM" id="CLU_2015249_0_0_1"/>
<dbReference type="EMBL" id="KB909282">
    <property type="protein sequence ID" value="EOB12737.1"/>
    <property type="molecule type" value="Genomic_DNA"/>
</dbReference>
<evidence type="ECO:0000313" key="2">
    <source>
        <dbReference type="Proteomes" id="UP000016927"/>
    </source>
</evidence>
<dbReference type="VEuPathDB" id="MicrosporidiaDB:NBO_374g0002"/>
<sequence length="119" mass="14035">MPSLENLFNSYKNLDLNKTKELLRIGGSYPKEDNISIPQSYSEFLSLKDLYSKCIPKEDLLSSLRSFNPNFLTKKNLIKYFLMGDKFTEEEMNLFMRMVPFDKGECIGINEFVEYLYEE</sequence>
<proteinExistence type="predicted"/>
<dbReference type="Proteomes" id="UP000016927">
    <property type="component" value="Unassembled WGS sequence"/>
</dbReference>
<reference evidence="1 2" key="1">
    <citation type="journal article" date="2013" name="BMC Genomics">
        <title>Comparative genomics of parasitic silkworm microsporidia reveal an association between genome expansion and host adaptation.</title>
        <authorList>
            <person name="Pan G."/>
            <person name="Xu J."/>
            <person name="Li T."/>
            <person name="Xia Q."/>
            <person name="Liu S.L."/>
            <person name="Zhang G."/>
            <person name="Li S."/>
            <person name="Li C."/>
            <person name="Liu H."/>
            <person name="Yang L."/>
            <person name="Liu T."/>
            <person name="Zhang X."/>
            <person name="Wu Z."/>
            <person name="Fan W."/>
            <person name="Dang X."/>
            <person name="Xiang H."/>
            <person name="Tao M."/>
            <person name="Li Y."/>
            <person name="Hu J."/>
            <person name="Li Z."/>
            <person name="Lin L."/>
            <person name="Luo J."/>
            <person name="Geng L."/>
            <person name="Wang L."/>
            <person name="Long M."/>
            <person name="Wan Y."/>
            <person name="He N."/>
            <person name="Zhang Z."/>
            <person name="Lu C."/>
            <person name="Keeling P.J."/>
            <person name="Wang J."/>
            <person name="Xiang Z."/>
            <person name="Zhou Z."/>
        </authorList>
    </citation>
    <scope>NUCLEOTIDE SEQUENCE [LARGE SCALE GENOMIC DNA]</scope>
    <source>
        <strain evidence="2">CQ1 / CVCC 102059</strain>
    </source>
</reference>
<accession>R0KRA0</accession>
<dbReference type="AlphaFoldDB" id="R0KRA0"/>
<name>R0KRA0_NOSB1</name>
<keyword evidence="2" id="KW-1185">Reference proteome</keyword>
<dbReference type="SUPFAM" id="SSF47473">
    <property type="entry name" value="EF-hand"/>
    <property type="match status" value="1"/>
</dbReference>
<gene>
    <name evidence="1" type="ORF">NBO_374g0002</name>
</gene>
<dbReference type="OrthoDB" id="26525at2759"/>
<evidence type="ECO:0000313" key="1">
    <source>
        <dbReference type="EMBL" id="EOB12737.1"/>
    </source>
</evidence>